<evidence type="ECO:0000256" key="5">
    <source>
        <dbReference type="ARBA" id="ARBA00009799"/>
    </source>
</evidence>
<evidence type="ECO:0000256" key="4">
    <source>
        <dbReference type="ARBA" id="ARBA00007805"/>
    </source>
</evidence>
<dbReference type="PRINTS" id="PR00098">
    <property type="entry name" value="CPSASE"/>
</dbReference>
<dbReference type="NCBIfam" id="NF001986">
    <property type="entry name" value="PRK00779.1"/>
    <property type="match status" value="1"/>
</dbReference>
<keyword evidence="9" id="KW-0808">Transferase</keyword>
<evidence type="ECO:0000256" key="18">
    <source>
        <dbReference type="ARBA" id="ARBA00048772"/>
    </source>
</evidence>
<dbReference type="InterPro" id="IPR016185">
    <property type="entry name" value="PreATP-grasp_dom_sf"/>
</dbReference>
<reference evidence="25 26" key="1">
    <citation type="submission" date="2015-11" db="EMBL/GenBank/DDBJ databases">
        <title>Genomic analysis of 38 Legionella species identifies large and diverse effector repertoires.</title>
        <authorList>
            <person name="Burstein D."/>
            <person name="Amaro F."/>
            <person name="Zusman T."/>
            <person name="Lifshitz Z."/>
            <person name="Cohen O."/>
            <person name="Gilbert J.A."/>
            <person name="Pupko T."/>
            <person name="Shuman H.A."/>
            <person name="Segal G."/>
        </authorList>
    </citation>
    <scope>NUCLEOTIDE SEQUENCE [LARGE SCALE GENOMIC DNA]</scope>
    <source>
        <strain evidence="25 26">PX-1-G2-E2</strain>
    </source>
</reference>
<organism evidence="25 26">
    <name type="scientific">Legionella maceachernii</name>
    <dbReference type="NCBI Taxonomy" id="466"/>
    <lineage>
        <taxon>Bacteria</taxon>
        <taxon>Pseudomonadati</taxon>
        <taxon>Pseudomonadota</taxon>
        <taxon>Gammaproteobacteria</taxon>
        <taxon>Legionellales</taxon>
        <taxon>Legionellaceae</taxon>
        <taxon>Legionella</taxon>
    </lineage>
</organism>
<dbReference type="InterPro" id="IPR006131">
    <property type="entry name" value="Asp_carbamoyltransf_Asp/Orn-bd"/>
</dbReference>
<protein>
    <recommendedName>
        <fullName evidence="22">Ornithine carbamoyltransferase</fullName>
        <ecNumber evidence="22">2.1.3.3</ecNumber>
    </recommendedName>
</protein>
<dbReference type="InterPro" id="IPR006275">
    <property type="entry name" value="CPSase_lsu"/>
</dbReference>
<dbReference type="SMART" id="SM01096">
    <property type="entry name" value="CPSase_L_D3"/>
    <property type="match status" value="1"/>
</dbReference>
<dbReference type="EC" id="2.1.3.3" evidence="22"/>
<comment type="subunit">
    <text evidence="21">Composed of two chains; the small (or glutamine) chain promotes the hydrolysis of glutamine to ammonia, which is used by the large (or ammonia) chain to synthesize carbamoyl phosphate. Tetramer of heterodimers (alpha,beta)4.</text>
</comment>
<dbReference type="Proteomes" id="UP000054908">
    <property type="component" value="Unassembled WGS sequence"/>
</dbReference>
<comment type="function">
    <text evidence="20">Large subunit of the glutamine-dependent carbamoyl phosphate synthetase (CPSase). CPSase catalyzes the formation of carbamoyl phosphate from the ammonia moiety of glutamine, carbonate, and phosphate donated by ATP, constituting the first step of 2 biosynthetic pathways, one leading to arginine and/or urea and the other to pyrimidine nucleotides. The large subunit (synthetase) binds the substrates ammonia (free or transferred from glutamine from the small subunit), hydrogencarbonate and ATP and carries out an ATP-coupled ligase reaction, activating hydrogencarbonate by forming carboxy phosphate which reacts with ammonia to form carbamoyl phosphate.</text>
</comment>
<dbReference type="GO" id="GO:0006541">
    <property type="term" value="P:glutamine metabolic process"/>
    <property type="evidence" value="ECO:0007669"/>
    <property type="project" value="TreeGrafter"/>
</dbReference>
<keyword evidence="8" id="KW-0028">Amino-acid biosynthesis</keyword>
<dbReference type="InterPro" id="IPR006130">
    <property type="entry name" value="Asp/Orn_carbamoylTrfase"/>
</dbReference>
<comment type="catalytic activity">
    <reaction evidence="17">
        <text>hydrogencarbonate + NH4(+) + 2 ATP = carbamoyl phosphate + 2 ADP + phosphate + 2 H(+)</text>
        <dbReference type="Rhea" id="RHEA:18029"/>
        <dbReference type="ChEBI" id="CHEBI:15378"/>
        <dbReference type="ChEBI" id="CHEBI:17544"/>
        <dbReference type="ChEBI" id="CHEBI:28938"/>
        <dbReference type="ChEBI" id="CHEBI:30616"/>
        <dbReference type="ChEBI" id="CHEBI:43474"/>
        <dbReference type="ChEBI" id="CHEBI:58228"/>
        <dbReference type="ChEBI" id="CHEBI:456216"/>
        <dbReference type="EC" id="6.3.4.16"/>
    </reaction>
</comment>
<dbReference type="Pfam" id="PF00185">
    <property type="entry name" value="OTCace"/>
    <property type="match status" value="1"/>
</dbReference>
<dbReference type="GO" id="GO:0006221">
    <property type="term" value="P:pyrimidine nucleotide biosynthetic process"/>
    <property type="evidence" value="ECO:0007669"/>
    <property type="project" value="UniProtKB-KW"/>
</dbReference>
<sequence>MPKNTHIKSILVIGSGPINIGQACEFDYSGTQALKALREEGYRVILVNSNPATIMTDSELADVTYIEPITIDYLTAVIEEERPNALIATLGGQTSLNCALELHKKGILAKYNVELIGASIDAITLAEDRTLFHQKMHEIGLDVPQSSTANTLETAIAIMEKMGLPLIVRSSFTLGGAGAALVHTKEEAMAIFKQVFAQPNDQTISIDEALIGWKEFELEVVRDKKDNCIVVCGVENIDPLGIHTGDSITVAPIQTLTDDEYQAMRDAAFAVLRAVGVDTGGSNVQFAVNPHNGRMVVIEMNPRVSRSSALVSKATGFPIAKIAAKLAVGYTLDELRNEITSDLLPASFEPSIDYIVVKIPRFHDEKFNAQELSRGPQMRSVGEVMAMGSTFTESLQNAILSLEINATGFDSLTELSDEALKLELQRHTPKHLWCLAESFRRGFSVEEVHAASFIDPWFLQQIKGLVCAEQNLAGKTLHDLDQPTLLKLKKQGFSDQRIAYLTQSTEQAVRQRRQELAIHPVYKCVDSCAGEFKTETAYLYSTYQDYCESKISTKEKIMIIGSGPNRIGQGIEFDYVCVKAIQAFARAGYETIMVNCNPETVSTDYDVADKLYFIPLTFEKVLDLIEKEQPTAVALQFGGQTPLNLLEALHQTGVPLLGLTNDMVTVTEDRDQFSALVHRLGLEQPKNRAIHNLDELGASVHDLQFPLIIRPSFVLGGRGMEVVTNKAHLQEKLSDLFKTTAHAVLLEEFLAGAIEVDVDAVSDGEDVFIPTVLEHIEAAGVHSGDSACITPPYRLPQAIINVIHQQTKELARALQLKGLMNVQYAVKDSKVFLIEVNPRASRTTPFICKATGLPLVEIAVNCLLGHSLKEQRCLTPIHLPYYCVKEAVLPFRKFHTSSPILSPEMKGTGEVMGIGTTPYEAYLKAQIAAGHDFSISASNSVLVSGLTADDELLTALKQTGLAVFEELDGTKTPDFVIAIDGSRSNLAYALQHNIPYVTTREAAVMLLRSLMHCKKPSSLIKPLQTLYKRVNHPQQTRHVLTGSELDNEEMMAILKLAKQLKQNPEHFSQKLAGKSLAMIFEKPSFRTRLSFTRAIQSLGGSAIESVSNTRKTEEPRDLIRVLNGYCDFVMIRTHDDDVLQEMATYATVPIINGLSALYHPCQILADLLTLLEYFGHLEGLNLAYIGDGNNILHTFLELAPSLGVTINYCSPSNHQPDAKIVAHSSQRHKQRIKRHETPQAAVHQAHAVYTDVWTSMGFEHQRAEESFMGFQVNEALMAQARPEAIFMHCMPMERGKEVSQTLPDAPASAIFAQSENRLHVQKALLLFLQEKTN</sequence>
<keyword evidence="6" id="KW-0055">Arginine biosynthesis</keyword>
<comment type="catalytic activity">
    <reaction evidence="18">
        <text>carbamoyl phosphate + L-ornithine = L-citrulline + phosphate + H(+)</text>
        <dbReference type="Rhea" id="RHEA:19513"/>
        <dbReference type="ChEBI" id="CHEBI:15378"/>
        <dbReference type="ChEBI" id="CHEBI:43474"/>
        <dbReference type="ChEBI" id="CHEBI:46911"/>
        <dbReference type="ChEBI" id="CHEBI:57743"/>
        <dbReference type="ChEBI" id="CHEBI:58228"/>
        <dbReference type="EC" id="2.1.3.3"/>
    </reaction>
</comment>
<dbReference type="NCBIfam" id="TIGR00658">
    <property type="entry name" value="orni_carb_tr"/>
    <property type="match status" value="1"/>
</dbReference>
<dbReference type="SUPFAM" id="SSF48108">
    <property type="entry name" value="Carbamoyl phosphate synthetase, large subunit connection domain"/>
    <property type="match status" value="1"/>
</dbReference>
<dbReference type="Pfam" id="PF02787">
    <property type="entry name" value="CPSase_L_D3"/>
    <property type="match status" value="1"/>
</dbReference>
<keyword evidence="13 23" id="KW-0067">ATP-binding</keyword>
<dbReference type="InterPro" id="IPR005479">
    <property type="entry name" value="CPAse_ATP-bd"/>
</dbReference>
<dbReference type="FunFam" id="3.30.470.20:FF:000007">
    <property type="entry name" value="Carbamoyl-phosphate synthase large chain"/>
    <property type="match status" value="1"/>
</dbReference>
<dbReference type="InterPro" id="IPR005483">
    <property type="entry name" value="CPSase_dom"/>
</dbReference>
<dbReference type="PANTHER" id="PTHR11405">
    <property type="entry name" value="CARBAMOYLTRANSFERASE FAMILY MEMBER"/>
    <property type="match status" value="1"/>
</dbReference>
<evidence type="ECO:0000256" key="1">
    <source>
        <dbReference type="ARBA" id="ARBA00001936"/>
    </source>
</evidence>
<dbReference type="Gene3D" id="3.40.50.20">
    <property type="match status" value="2"/>
</dbReference>
<keyword evidence="15" id="KW-0665">Pyrimidine biosynthesis</keyword>
<dbReference type="Gene3D" id="1.10.1030.10">
    <property type="entry name" value="Carbamoyl-phosphate synthetase, large subunit oligomerisation domain"/>
    <property type="match status" value="1"/>
</dbReference>
<evidence type="ECO:0000256" key="7">
    <source>
        <dbReference type="ARBA" id="ARBA00022598"/>
    </source>
</evidence>
<dbReference type="PROSITE" id="PS50975">
    <property type="entry name" value="ATP_GRASP"/>
    <property type="match status" value="2"/>
</dbReference>
<dbReference type="PROSITE" id="PS00866">
    <property type="entry name" value="CPSASE_1"/>
    <property type="match status" value="1"/>
</dbReference>
<dbReference type="GO" id="GO:0046872">
    <property type="term" value="F:metal ion binding"/>
    <property type="evidence" value="ECO:0007669"/>
    <property type="project" value="UniProtKB-KW"/>
</dbReference>
<dbReference type="RefSeq" id="WP_058452106.1">
    <property type="nucleotide sequence ID" value="NZ_FUXJ01000009.1"/>
</dbReference>
<dbReference type="Gene3D" id="3.30.1490.20">
    <property type="entry name" value="ATP-grasp fold, A domain"/>
    <property type="match status" value="1"/>
</dbReference>
<dbReference type="Pfam" id="PF02729">
    <property type="entry name" value="OTCace_N"/>
    <property type="match status" value="1"/>
</dbReference>
<evidence type="ECO:0000256" key="14">
    <source>
        <dbReference type="ARBA" id="ARBA00022842"/>
    </source>
</evidence>
<evidence type="ECO:0000256" key="12">
    <source>
        <dbReference type="ARBA" id="ARBA00022741"/>
    </source>
</evidence>
<evidence type="ECO:0000256" key="8">
    <source>
        <dbReference type="ARBA" id="ARBA00022605"/>
    </source>
</evidence>
<dbReference type="Gene3D" id="3.30.470.20">
    <property type="entry name" value="ATP-grasp fold, B domain"/>
    <property type="match status" value="2"/>
</dbReference>
<evidence type="ECO:0000256" key="20">
    <source>
        <dbReference type="ARBA" id="ARBA00057223"/>
    </source>
</evidence>
<evidence type="ECO:0000256" key="15">
    <source>
        <dbReference type="ARBA" id="ARBA00022975"/>
    </source>
</evidence>
<dbReference type="PRINTS" id="PR00100">
    <property type="entry name" value="AOTCASE"/>
</dbReference>
<evidence type="ECO:0000256" key="23">
    <source>
        <dbReference type="PROSITE-ProRule" id="PRU00409"/>
    </source>
</evidence>
<keyword evidence="10" id="KW-0479">Metal-binding</keyword>
<dbReference type="PATRIC" id="fig|466.6.peg.1405"/>
<dbReference type="NCBIfam" id="TIGR01369">
    <property type="entry name" value="CPSaseII_lrg"/>
    <property type="match status" value="1"/>
</dbReference>
<dbReference type="InterPro" id="IPR013815">
    <property type="entry name" value="ATP_grasp_subdomain_1"/>
</dbReference>
<evidence type="ECO:0000256" key="13">
    <source>
        <dbReference type="ARBA" id="ARBA00022840"/>
    </source>
</evidence>
<dbReference type="OrthoDB" id="9802587at2"/>
<feature type="domain" description="ATP-grasp" evidence="24">
    <location>
        <begin position="674"/>
        <end position="864"/>
    </location>
</feature>
<dbReference type="InterPro" id="IPR005480">
    <property type="entry name" value="CPSase_lsu_oligo"/>
</dbReference>
<name>A0A0W0W3X6_9GAMM</name>
<dbReference type="GO" id="GO:0016597">
    <property type="term" value="F:amino acid binding"/>
    <property type="evidence" value="ECO:0007669"/>
    <property type="project" value="InterPro"/>
</dbReference>
<dbReference type="PROSITE" id="PS00867">
    <property type="entry name" value="CPSASE_2"/>
    <property type="match status" value="2"/>
</dbReference>
<evidence type="ECO:0000256" key="22">
    <source>
        <dbReference type="NCBIfam" id="TIGR00658"/>
    </source>
</evidence>
<gene>
    <name evidence="25" type="primary">carB_1</name>
    <name evidence="25" type="ORF">Lmac_1328</name>
</gene>
<feature type="domain" description="ATP-grasp" evidence="24">
    <location>
        <begin position="133"/>
        <end position="328"/>
    </location>
</feature>
<keyword evidence="16" id="KW-0464">Manganese</keyword>
<dbReference type="Pfam" id="PF25596">
    <property type="entry name" value="CPSase_L_D1"/>
    <property type="match status" value="2"/>
</dbReference>
<dbReference type="InterPro" id="IPR002292">
    <property type="entry name" value="Orn/put_carbamltrans"/>
</dbReference>
<dbReference type="FunFam" id="3.40.50.1370:FF:000008">
    <property type="entry name" value="Ornithine carbamoyltransferase"/>
    <property type="match status" value="1"/>
</dbReference>
<dbReference type="GO" id="GO:0004088">
    <property type="term" value="F:carbamoyl-phosphate synthase (glutamine-hydrolyzing) activity"/>
    <property type="evidence" value="ECO:0007669"/>
    <property type="project" value="UniProtKB-EC"/>
</dbReference>
<comment type="catalytic activity">
    <reaction evidence="19">
        <text>hydrogencarbonate + L-glutamine + 2 ATP + H2O = carbamoyl phosphate + L-glutamate + 2 ADP + phosphate + 2 H(+)</text>
        <dbReference type="Rhea" id="RHEA:18633"/>
        <dbReference type="ChEBI" id="CHEBI:15377"/>
        <dbReference type="ChEBI" id="CHEBI:15378"/>
        <dbReference type="ChEBI" id="CHEBI:17544"/>
        <dbReference type="ChEBI" id="CHEBI:29985"/>
        <dbReference type="ChEBI" id="CHEBI:30616"/>
        <dbReference type="ChEBI" id="CHEBI:43474"/>
        <dbReference type="ChEBI" id="CHEBI:58228"/>
        <dbReference type="ChEBI" id="CHEBI:58359"/>
        <dbReference type="ChEBI" id="CHEBI:456216"/>
        <dbReference type="EC" id="6.3.5.5"/>
    </reaction>
</comment>
<evidence type="ECO:0000256" key="10">
    <source>
        <dbReference type="ARBA" id="ARBA00022723"/>
    </source>
</evidence>
<keyword evidence="11" id="KW-0677">Repeat</keyword>
<dbReference type="NCBIfam" id="NF009455">
    <property type="entry name" value="PRK12815.1"/>
    <property type="match status" value="1"/>
</dbReference>
<dbReference type="STRING" id="466.Lmac_1328"/>
<dbReference type="SUPFAM" id="SSF56059">
    <property type="entry name" value="Glutathione synthetase ATP-binding domain-like"/>
    <property type="match status" value="2"/>
</dbReference>
<dbReference type="SUPFAM" id="SSF52440">
    <property type="entry name" value="PreATP-grasp domain"/>
    <property type="match status" value="2"/>
</dbReference>
<comment type="cofactor">
    <cofactor evidence="1">
        <name>Mn(2+)</name>
        <dbReference type="ChEBI" id="CHEBI:29035"/>
    </cofactor>
</comment>
<dbReference type="GO" id="GO:0005737">
    <property type="term" value="C:cytoplasm"/>
    <property type="evidence" value="ECO:0007669"/>
    <property type="project" value="TreeGrafter"/>
</dbReference>
<dbReference type="InterPro" id="IPR036901">
    <property type="entry name" value="Asp/Orn_carbamoylTrfase_sf"/>
</dbReference>
<evidence type="ECO:0000256" key="19">
    <source>
        <dbReference type="ARBA" id="ARBA00048816"/>
    </source>
</evidence>
<evidence type="ECO:0000256" key="9">
    <source>
        <dbReference type="ARBA" id="ARBA00022679"/>
    </source>
</evidence>
<dbReference type="FunFam" id="3.30.470.20:FF:000026">
    <property type="entry name" value="Carbamoyl-phosphate synthase large chain"/>
    <property type="match status" value="1"/>
</dbReference>
<keyword evidence="26" id="KW-1185">Reference proteome</keyword>
<dbReference type="PROSITE" id="PS51257">
    <property type="entry name" value="PROKAR_LIPOPROTEIN"/>
    <property type="match status" value="1"/>
</dbReference>
<dbReference type="InterPro" id="IPR036897">
    <property type="entry name" value="CarbamoylP_synth_lsu_oligo_sf"/>
</dbReference>
<evidence type="ECO:0000259" key="24">
    <source>
        <dbReference type="PROSITE" id="PS50975"/>
    </source>
</evidence>
<evidence type="ECO:0000313" key="26">
    <source>
        <dbReference type="Proteomes" id="UP000054908"/>
    </source>
</evidence>
<accession>A0A0W0W3X6</accession>
<dbReference type="InterPro" id="IPR011761">
    <property type="entry name" value="ATP-grasp"/>
</dbReference>
<dbReference type="PANTHER" id="PTHR11405:SF53">
    <property type="entry name" value="CARBAMOYL-PHOSPHATE SYNTHASE [AMMONIA], MITOCHONDRIAL"/>
    <property type="match status" value="1"/>
</dbReference>
<dbReference type="InterPro" id="IPR006132">
    <property type="entry name" value="Asp/Orn_carbamoyltranf_P-bd"/>
</dbReference>
<dbReference type="GO" id="GO:0004087">
    <property type="term" value="F:carbamoyl-phosphate synthase (ammonia) activity"/>
    <property type="evidence" value="ECO:0007669"/>
    <property type="project" value="UniProtKB-EC"/>
</dbReference>
<dbReference type="NCBIfam" id="NF003671">
    <property type="entry name" value="PRK05294.1"/>
    <property type="match status" value="1"/>
</dbReference>
<comment type="similarity">
    <text evidence="5">Belongs to the CarB family.</text>
</comment>
<comment type="similarity">
    <text evidence="4">Belongs to the aspartate/ornithine carbamoyltransferase superfamily. OTCase family.</text>
</comment>
<comment type="pathway">
    <text evidence="3">Amino-acid biosynthesis; L-arginine biosynthesis; carbamoyl phosphate from bicarbonate: step 1/1.</text>
</comment>
<evidence type="ECO:0000256" key="11">
    <source>
        <dbReference type="ARBA" id="ARBA00022737"/>
    </source>
</evidence>
<dbReference type="FunFam" id="1.10.1030.10:FF:000002">
    <property type="entry name" value="Carbamoyl-phosphate synthase large chain"/>
    <property type="match status" value="1"/>
</dbReference>
<dbReference type="GO" id="GO:0042450">
    <property type="term" value="P:L-arginine biosynthetic process via ornithine"/>
    <property type="evidence" value="ECO:0007669"/>
    <property type="project" value="UniProtKB-UniRule"/>
</dbReference>
<evidence type="ECO:0000313" key="25">
    <source>
        <dbReference type="EMBL" id="KTD27080.1"/>
    </source>
</evidence>
<evidence type="ECO:0000256" key="3">
    <source>
        <dbReference type="ARBA" id="ARBA00005077"/>
    </source>
</evidence>
<comment type="pathway">
    <text evidence="2">Pyrimidine metabolism; UMP biosynthesis via de novo pathway; (S)-dihydroorotate from bicarbonate: step 1/3.</text>
</comment>
<dbReference type="FunFam" id="3.40.50.20:FF:000001">
    <property type="entry name" value="Carbamoyl-phosphate synthase large chain"/>
    <property type="match status" value="2"/>
</dbReference>
<keyword evidence="14" id="KW-0460">Magnesium</keyword>
<evidence type="ECO:0000256" key="17">
    <source>
        <dbReference type="ARBA" id="ARBA00047359"/>
    </source>
</evidence>
<keyword evidence="7" id="KW-0436">Ligase</keyword>
<dbReference type="InterPro" id="IPR058047">
    <property type="entry name" value="CPSase_preATP-grasp"/>
</dbReference>
<dbReference type="Gene3D" id="3.40.50.1370">
    <property type="entry name" value="Aspartate/ornithine carbamoyltransferase"/>
    <property type="match status" value="2"/>
</dbReference>
<dbReference type="GO" id="GO:0005524">
    <property type="term" value="F:ATP binding"/>
    <property type="evidence" value="ECO:0007669"/>
    <property type="project" value="UniProtKB-UniRule"/>
</dbReference>
<evidence type="ECO:0000256" key="16">
    <source>
        <dbReference type="ARBA" id="ARBA00023211"/>
    </source>
</evidence>
<proteinExistence type="inferred from homology"/>
<evidence type="ECO:0000256" key="6">
    <source>
        <dbReference type="ARBA" id="ARBA00022571"/>
    </source>
</evidence>
<keyword evidence="12 23" id="KW-0547">Nucleotide-binding</keyword>
<comment type="caution">
    <text evidence="25">The sequence shown here is derived from an EMBL/GenBank/DDBJ whole genome shotgun (WGS) entry which is preliminary data.</text>
</comment>
<dbReference type="Pfam" id="PF02786">
    <property type="entry name" value="CPSase_L_D2"/>
    <property type="match status" value="2"/>
</dbReference>
<dbReference type="PRINTS" id="PR00102">
    <property type="entry name" value="OTCASE"/>
</dbReference>
<dbReference type="EMBL" id="LNYL01000033">
    <property type="protein sequence ID" value="KTD27080.1"/>
    <property type="molecule type" value="Genomic_DNA"/>
</dbReference>
<evidence type="ECO:0000256" key="21">
    <source>
        <dbReference type="ARBA" id="ARBA00062056"/>
    </source>
</evidence>
<evidence type="ECO:0000256" key="2">
    <source>
        <dbReference type="ARBA" id="ARBA00004812"/>
    </source>
</evidence>
<dbReference type="GO" id="GO:0004585">
    <property type="term" value="F:ornithine carbamoyltransferase activity"/>
    <property type="evidence" value="ECO:0007669"/>
    <property type="project" value="UniProtKB-UniRule"/>
</dbReference>
<dbReference type="SUPFAM" id="SSF53671">
    <property type="entry name" value="Aspartate/ornithine carbamoyltransferase"/>
    <property type="match status" value="1"/>
</dbReference>